<evidence type="ECO:0000256" key="2">
    <source>
        <dbReference type="SAM" id="MobiDB-lite"/>
    </source>
</evidence>
<dbReference type="EMBL" id="JAACJO010000001">
    <property type="protein sequence ID" value="KAF5364372.1"/>
    <property type="molecule type" value="Genomic_DNA"/>
</dbReference>
<feature type="region of interest" description="Disordered" evidence="2">
    <location>
        <begin position="230"/>
        <end position="264"/>
    </location>
</feature>
<comment type="caution">
    <text evidence="3">The sequence shown here is derived from an EMBL/GenBank/DDBJ whole genome shotgun (WGS) entry which is preliminary data.</text>
</comment>
<feature type="coiled-coil region" evidence="1">
    <location>
        <begin position="22"/>
        <end position="74"/>
    </location>
</feature>
<sequence length="264" mass="29504">MLRTDYELMIILLDSSFQQAVIRNINDKNAQLQKQLENVVREANGEISLLSNKTAQLERDLELERRKVRDFQDASRERDKEYQKLKIQHDKLRRKALLGPTNVETSMASQSRTPENYQHRIRHNGGPNGSPTNIEAFVGGMEVSGIQRTPLVPRIQHPFTTTHQGSGWTKPLTKQTGTVSGGQHRQPFAAAPMTQVPAVERSYRSVTGSERSDSGNEVEQMLLGTSRMSMNAGWGPAAVRSRPAFAPPAPKRSSRGFRPAIPNP</sequence>
<protein>
    <submittedName>
        <fullName evidence="3">Uncharacterized protein</fullName>
    </submittedName>
</protein>
<dbReference type="GO" id="GO:0000795">
    <property type="term" value="C:synaptonemal complex"/>
    <property type="evidence" value="ECO:0007669"/>
    <property type="project" value="InterPro"/>
</dbReference>
<dbReference type="PANTHER" id="PTHR14305:SF0">
    <property type="entry name" value="E3 UBIQUITIN-PROTEIN LIGASE CCNB1IP1"/>
    <property type="match status" value="1"/>
</dbReference>
<evidence type="ECO:0000256" key="1">
    <source>
        <dbReference type="SAM" id="Coils"/>
    </source>
</evidence>
<reference evidence="3 4" key="1">
    <citation type="journal article" date="2020" name="ISME J.">
        <title>Uncovering the hidden diversity of litter-decomposition mechanisms in mushroom-forming fungi.</title>
        <authorList>
            <person name="Floudas D."/>
            <person name="Bentzer J."/>
            <person name="Ahren D."/>
            <person name="Johansson T."/>
            <person name="Persson P."/>
            <person name="Tunlid A."/>
        </authorList>
    </citation>
    <scope>NUCLEOTIDE SEQUENCE [LARGE SCALE GENOMIC DNA]</scope>
    <source>
        <strain evidence="3 4">CBS 146.42</strain>
    </source>
</reference>
<evidence type="ECO:0000313" key="4">
    <source>
        <dbReference type="Proteomes" id="UP000559027"/>
    </source>
</evidence>
<accession>A0A8H5LP43</accession>
<gene>
    <name evidence="3" type="ORF">D9756_000799</name>
</gene>
<name>A0A8H5LP43_9AGAR</name>
<dbReference type="InterPro" id="IPR042448">
    <property type="entry name" value="CCNB1IP1"/>
</dbReference>
<dbReference type="GO" id="GO:0007131">
    <property type="term" value="P:reciprocal meiotic recombination"/>
    <property type="evidence" value="ECO:0007669"/>
    <property type="project" value="InterPro"/>
</dbReference>
<evidence type="ECO:0000313" key="3">
    <source>
        <dbReference type="EMBL" id="KAF5364372.1"/>
    </source>
</evidence>
<keyword evidence="1" id="KW-0175">Coiled coil</keyword>
<keyword evidence="4" id="KW-1185">Reference proteome</keyword>
<dbReference type="Proteomes" id="UP000559027">
    <property type="component" value="Unassembled WGS sequence"/>
</dbReference>
<dbReference type="OrthoDB" id="441210at2759"/>
<feature type="compositionally biased region" description="Polar residues" evidence="2">
    <location>
        <begin position="159"/>
        <end position="183"/>
    </location>
</feature>
<proteinExistence type="predicted"/>
<feature type="region of interest" description="Disordered" evidence="2">
    <location>
        <begin position="159"/>
        <end position="196"/>
    </location>
</feature>
<dbReference type="PANTHER" id="PTHR14305">
    <property type="entry name" value="E3 UBIQUITIN-PROTEIN LIGASE CCNB1IP1"/>
    <property type="match status" value="1"/>
</dbReference>
<dbReference type="GO" id="GO:0061630">
    <property type="term" value="F:ubiquitin protein ligase activity"/>
    <property type="evidence" value="ECO:0007669"/>
    <property type="project" value="InterPro"/>
</dbReference>
<organism evidence="3 4">
    <name type="scientific">Leucocoprinus leucothites</name>
    <dbReference type="NCBI Taxonomy" id="201217"/>
    <lineage>
        <taxon>Eukaryota</taxon>
        <taxon>Fungi</taxon>
        <taxon>Dikarya</taxon>
        <taxon>Basidiomycota</taxon>
        <taxon>Agaricomycotina</taxon>
        <taxon>Agaricomycetes</taxon>
        <taxon>Agaricomycetidae</taxon>
        <taxon>Agaricales</taxon>
        <taxon>Agaricineae</taxon>
        <taxon>Agaricaceae</taxon>
        <taxon>Leucocoprinus</taxon>
    </lineage>
</organism>
<dbReference type="AlphaFoldDB" id="A0A8H5LP43"/>